<comment type="cofactor">
    <cofactor evidence="7">
        <name>a divalent metal cation</name>
        <dbReference type="ChEBI" id="CHEBI:60240"/>
    </cofactor>
    <text evidence="7">Binds 1 divalent metal cation per subunit.</text>
</comment>
<dbReference type="PANTHER" id="PTHR30457:SF12">
    <property type="entry name" value="5'_3'-NUCLEOTIDASE SURE"/>
    <property type="match status" value="1"/>
</dbReference>
<dbReference type="InterPro" id="IPR036523">
    <property type="entry name" value="SurE-like_sf"/>
</dbReference>
<evidence type="ECO:0000256" key="1">
    <source>
        <dbReference type="ARBA" id="ARBA00000815"/>
    </source>
</evidence>
<dbReference type="NCBIfam" id="TIGR00087">
    <property type="entry name" value="surE"/>
    <property type="match status" value="1"/>
</dbReference>
<keyword evidence="3 7" id="KW-0963">Cytoplasm</keyword>
<evidence type="ECO:0000259" key="8">
    <source>
        <dbReference type="Pfam" id="PF01975"/>
    </source>
</evidence>
<organism evidence="9 10">
    <name type="scientific">Pseudomonas neustonica</name>
    <dbReference type="NCBI Taxonomy" id="2487346"/>
    <lineage>
        <taxon>Bacteria</taxon>
        <taxon>Pseudomonadati</taxon>
        <taxon>Pseudomonadota</taxon>
        <taxon>Gammaproteobacteria</taxon>
        <taxon>Pseudomonadales</taxon>
        <taxon>Pseudomonadaceae</taxon>
        <taxon>Pseudomonas</taxon>
    </lineage>
</organism>
<dbReference type="InterPro" id="IPR030048">
    <property type="entry name" value="SurE"/>
</dbReference>
<dbReference type="EMBL" id="RKKU01000017">
    <property type="protein sequence ID" value="ROZ83182.1"/>
    <property type="molecule type" value="Genomic_DNA"/>
</dbReference>
<feature type="binding site" evidence="7">
    <location>
        <position position="16"/>
    </location>
    <ligand>
        <name>a divalent metal cation</name>
        <dbReference type="ChEBI" id="CHEBI:60240"/>
    </ligand>
</feature>
<dbReference type="Pfam" id="PF01975">
    <property type="entry name" value="SurE"/>
    <property type="match status" value="1"/>
</dbReference>
<dbReference type="EC" id="3.1.3.5" evidence="7"/>
<evidence type="ECO:0000313" key="9">
    <source>
        <dbReference type="EMBL" id="ROZ83182.1"/>
    </source>
</evidence>
<comment type="catalytic activity">
    <reaction evidence="1 7">
        <text>a ribonucleoside 5'-phosphate + H2O = a ribonucleoside + phosphate</text>
        <dbReference type="Rhea" id="RHEA:12484"/>
        <dbReference type="ChEBI" id="CHEBI:15377"/>
        <dbReference type="ChEBI" id="CHEBI:18254"/>
        <dbReference type="ChEBI" id="CHEBI:43474"/>
        <dbReference type="ChEBI" id="CHEBI:58043"/>
        <dbReference type="EC" id="3.1.3.5"/>
    </reaction>
</comment>
<feature type="binding site" evidence="7">
    <location>
        <position position="15"/>
    </location>
    <ligand>
        <name>a divalent metal cation</name>
        <dbReference type="ChEBI" id="CHEBI:60240"/>
    </ligand>
</feature>
<name>A0ABX9XGF4_9PSED</name>
<evidence type="ECO:0000256" key="5">
    <source>
        <dbReference type="ARBA" id="ARBA00022741"/>
    </source>
</evidence>
<dbReference type="PANTHER" id="PTHR30457">
    <property type="entry name" value="5'-NUCLEOTIDASE SURE"/>
    <property type="match status" value="1"/>
</dbReference>
<keyword evidence="5 7" id="KW-0547">Nucleotide-binding</keyword>
<comment type="caution">
    <text evidence="9">The sequence shown here is derived from an EMBL/GenBank/DDBJ whole genome shotgun (WGS) entry which is preliminary data.</text>
</comment>
<dbReference type="Gene3D" id="3.40.1210.10">
    <property type="entry name" value="Survival protein SurE-like phosphatase/nucleotidase"/>
    <property type="match status" value="1"/>
</dbReference>
<keyword evidence="10" id="KW-1185">Reference proteome</keyword>
<comment type="function">
    <text evidence="7">Nucleotidase that shows phosphatase activity on nucleoside 5'-monophosphates.</text>
</comment>
<feature type="binding site" evidence="7">
    <location>
        <position position="99"/>
    </location>
    <ligand>
        <name>a divalent metal cation</name>
        <dbReference type="ChEBI" id="CHEBI:60240"/>
    </ligand>
</feature>
<evidence type="ECO:0000256" key="2">
    <source>
        <dbReference type="ARBA" id="ARBA00011062"/>
    </source>
</evidence>
<dbReference type="InterPro" id="IPR002828">
    <property type="entry name" value="SurE-like_Pase/nucleotidase"/>
</dbReference>
<evidence type="ECO:0000256" key="4">
    <source>
        <dbReference type="ARBA" id="ARBA00022723"/>
    </source>
</evidence>
<feature type="binding site" evidence="7">
    <location>
        <position position="47"/>
    </location>
    <ligand>
        <name>a divalent metal cation</name>
        <dbReference type="ChEBI" id="CHEBI:60240"/>
    </ligand>
</feature>
<feature type="domain" description="Survival protein SurE-like phosphatase/nucleotidase" evidence="8">
    <location>
        <begin position="10"/>
        <end position="189"/>
    </location>
</feature>
<evidence type="ECO:0000256" key="6">
    <source>
        <dbReference type="ARBA" id="ARBA00022801"/>
    </source>
</evidence>
<comment type="subcellular location">
    <subcellularLocation>
        <location evidence="7">Cytoplasm</location>
    </subcellularLocation>
</comment>
<dbReference type="HAMAP" id="MF_00060">
    <property type="entry name" value="SurE"/>
    <property type="match status" value="1"/>
</dbReference>
<keyword evidence="4 7" id="KW-0479">Metal-binding</keyword>
<evidence type="ECO:0000256" key="7">
    <source>
        <dbReference type="HAMAP-Rule" id="MF_00060"/>
    </source>
</evidence>
<keyword evidence="6 7" id="KW-0378">Hydrolase</keyword>
<proteinExistence type="inferred from homology"/>
<sequence>MSMSKPIKRVLLTNDDGWRGPGLKVLEEIAAQIAEEVWIVSPDLDQSGVSMSISVHHPLRVHHFEDRRFSVSGTPSDCVLLGVAELMPEKPDLVLSGVNHGANISDSVAYSGTIGGALTGTLLGIPAIALSQAYHAGVPTEWDTAREYGGKLVRELLAEGWPEDCAMNINFPALPPKQVRGVAICRPQRGSIGGVNIERREDTRGVPYYWLGFQRQTEKVTGLQSDVGALREGMISLSPVRIERDIASSWQVDTAAMASTLGIDAAQAASKPPSEDVSIDH</sequence>
<dbReference type="NCBIfam" id="NF001490">
    <property type="entry name" value="PRK00346.1-4"/>
    <property type="match status" value="1"/>
</dbReference>
<comment type="similarity">
    <text evidence="2 7">Belongs to the SurE nucleotidase family.</text>
</comment>
<accession>A0ABX9XGF4</accession>
<gene>
    <name evidence="7 9" type="primary">surE</name>
    <name evidence="9" type="ORF">EF096_13550</name>
</gene>
<dbReference type="SUPFAM" id="SSF64167">
    <property type="entry name" value="SurE-like"/>
    <property type="match status" value="1"/>
</dbReference>
<reference evidence="9 10" key="1">
    <citation type="submission" date="2018-11" db="EMBL/GenBank/DDBJ databases">
        <authorList>
            <person name="Jang G.I."/>
            <person name="Hwang C.Y."/>
        </authorList>
    </citation>
    <scope>NUCLEOTIDE SEQUENCE [LARGE SCALE GENOMIC DNA]</scope>
    <source>
        <strain evidence="9 10">SSM26</strain>
    </source>
</reference>
<protein>
    <recommendedName>
        <fullName evidence="7">5'-nucleotidase SurE</fullName>
        <ecNumber evidence="7">3.1.3.5</ecNumber>
    </recommendedName>
    <alternativeName>
        <fullName evidence="7">Nucleoside 5'-monophosphate phosphohydrolase</fullName>
    </alternativeName>
</protein>
<dbReference type="Proteomes" id="UP000275199">
    <property type="component" value="Unassembled WGS sequence"/>
</dbReference>
<evidence type="ECO:0000256" key="3">
    <source>
        <dbReference type="ARBA" id="ARBA00022490"/>
    </source>
</evidence>
<evidence type="ECO:0000313" key="10">
    <source>
        <dbReference type="Proteomes" id="UP000275199"/>
    </source>
</evidence>